<evidence type="ECO:0000313" key="2">
    <source>
        <dbReference type="Proteomes" id="UP000235220"/>
    </source>
</evidence>
<evidence type="ECO:0000313" key="3">
    <source>
        <dbReference type="RefSeq" id="XP_018819694.1"/>
    </source>
</evidence>
<dbReference type="Proteomes" id="UP000235220">
    <property type="component" value="Chromosome 5"/>
</dbReference>
<dbReference type="RefSeq" id="XP_018819701.1">
    <property type="nucleotide sequence ID" value="XM_018964156.2"/>
</dbReference>
<protein>
    <submittedName>
        <fullName evidence="3 4">UPF0481 protein At3g47200-like</fullName>
    </submittedName>
</protein>
<dbReference type="GeneID" id="108990248"/>
<keyword evidence="1" id="KW-1133">Transmembrane helix</keyword>
<keyword evidence="2" id="KW-1185">Reference proteome</keyword>
<gene>
    <name evidence="3 4" type="primary">LOC108990248</name>
</gene>
<organism evidence="2 3">
    <name type="scientific">Juglans regia</name>
    <name type="common">English walnut</name>
    <dbReference type="NCBI Taxonomy" id="51240"/>
    <lineage>
        <taxon>Eukaryota</taxon>
        <taxon>Viridiplantae</taxon>
        <taxon>Streptophyta</taxon>
        <taxon>Embryophyta</taxon>
        <taxon>Tracheophyta</taxon>
        <taxon>Spermatophyta</taxon>
        <taxon>Magnoliopsida</taxon>
        <taxon>eudicotyledons</taxon>
        <taxon>Gunneridae</taxon>
        <taxon>Pentapetalae</taxon>
        <taxon>rosids</taxon>
        <taxon>fabids</taxon>
        <taxon>Fagales</taxon>
        <taxon>Juglandaceae</taxon>
        <taxon>Juglans</taxon>
    </lineage>
</organism>
<dbReference type="KEGG" id="jre:108990248"/>
<evidence type="ECO:0000313" key="4">
    <source>
        <dbReference type="RefSeq" id="XP_018819701.1"/>
    </source>
</evidence>
<dbReference type="PANTHER" id="PTHR31170:SF9">
    <property type="entry name" value="PROTEIN, PUTATIVE (DUF247)-RELATED"/>
    <property type="match status" value="1"/>
</dbReference>
<keyword evidence="1" id="KW-0812">Transmembrane</keyword>
<dbReference type="Pfam" id="PF03140">
    <property type="entry name" value="DUF247"/>
    <property type="match status" value="1"/>
</dbReference>
<dbReference type="RefSeq" id="XP_018819694.1">
    <property type="nucleotide sequence ID" value="XM_018964149.2"/>
</dbReference>
<reference evidence="3 4" key="1">
    <citation type="submission" date="2025-04" db="UniProtKB">
        <authorList>
            <consortium name="RefSeq"/>
        </authorList>
    </citation>
    <scope>IDENTIFICATION</scope>
    <source>
        <tissue evidence="3 4">Leaves</tissue>
    </source>
</reference>
<dbReference type="PANTHER" id="PTHR31170">
    <property type="entry name" value="BNAC04G53230D PROTEIN"/>
    <property type="match status" value="1"/>
</dbReference>
<dbReference type="Gramene" id="Jr05_02890_p1">
    <property type="protein sequence ID" value="cds.Jr05_02890_p1"/>
    <property type="gene ID" value="Jr05_02890"/>
</dbReference>
<dbReference type="STRING" id="51240.A0A2I4EJX3"/>
<proteinExistence type="predicted"/>
<dbReference type="AlphaFoldDB" id="A0A2I4EJX3"/>
<evidence type="ECO:0000256" key="1">
    <source>
        <dbReference type="SAM" id="Phobius"/>
    </source>
</evidence>
<dbReference type="InterPro" id="IPR004158">
    <property type="entry name" value="DUF247_pln"/>
</dbReference>
<feature type="transmembrane region" description="Helical" evidence="1">
    <location>
        <begin position="464"/>
        <end position="485"/>
    </location>
</feature>
<accession>A0A2I4EJX3</accession>
<keyword evidence="1" id="KW-0472">Membrane</keyword>
<sequence length="493" mass="57200">MAEAPSIQLSEAAVVQINIDQGATAFVEKPEDATHDEEMEELTASLFDTEPLRPSTWPELCIYRVPKELRVFRDKQIIQYTPKLISIGPFHHGNQELQDMENMKLIFFKEFCYRTRNAEHNLVKFAADKRCEVERSYSEMFHIAHDKFLRIILLDAVFIVELFLRFSNSQTHAHGNDLILSKPWMIHAIRLDFLLLENQLPYSFLDEFFQFVGDDCPRTFLELACNFFCLKFKVEISKELKEVKHFTDLLRTFHILPILKAVSIDCSERPSTGRERTKPMHSTKKLDESGVNFKAIVAKEVGLLGIEFRKMKGLEHCPCINFSWLLNCLPWFKCLPILERTQPCLKIPQLEITTGTELFFRNLIALELCHYPSESYYFCNYICLLDFLINAERDVELLVDKSVIINRLGSNAAVLTLIKELGSQIVPVPASSCFKDSIRRMNQHCKNPWNRVVATMSSVYFPDIWRGTATVLGLIILGFTLWNFIRPFVLMRH</sequence>
<dbReference type="OrthoDB" id="10286348at2759"/>
<name>A0A2I4EJX3_JUGRE</name>